<protein>
    <submittedName>
        <fullName evidence="1">Uncharacterized protein</fullName>
    </submittedName>
</protein>
<sequence>MTTRRPLPFERTPLGFREAFEDSTWFCTRCTRTKDTACYRFPPQTSDVIFDPTVDRGFRIRTELTQAVSKKEQNTSILRSLALETIDTMYPEPDWVHIITGESLLKDSDSAGAGVNCHLFFFNLTTEKFTTAFYGEVAALEIALAQLHCHPNSFTGAVVFCDSKAAIFTLNSNSTPASSNLCD</sequence>
<proteinExistence type="predicted"/>
<dbReference type="EMBL" id="BMAO01017956">
    <property type="protein sequence ID" value="GFR19572.1"/>
    <property type="molecule type" value="Genomic_DNA"/>
</dbReference>
<gene>
    <name evidence="1" type="ORF">TNCT_509771</name>
</gene>
<comment type="caution">
    <text evidence="1">The sequence shown here is derived from an EMBL/GenBank/DDBJ whole genome shotgun (WGS) entry which is preliminary data.</text>
</comment>
<evidence type="ECO:0000313" key="2">
    <source>
        <dbReference type="Proteomes" id="UP000887116"/>
    </source>
</evidence>
<evidence type="ECO:0000313" key="1">
    <source>
        <dbReference type="EMBL" id="GFR19572.1"/>
    </source>
</evidence>
<name>A0A8X6LT09_TRICU</name>
<reference evidence="1" key="1">
    <citation type="submission" date="2020-07" db="EMBL/GenBank/DDBJ databases">
        <title>Multicomponent nature underlies the extraordinary mechanical properties of spider dragline silk.</title>
        <authorList>
            <person name="Kono N."/>
            <person name="Nakamura H."/>
            <person name="Mori M."/>
            <person name="Yoshida Y."/>
            <person name="Ohtoshi R."/>
            <person name="Malay A.D."/>
            <person name="Moran D.A.P."/>
            <person name="Tomita M."/>
            <person name="Numata K."/>
            <person name="Arakawa K."/>
        </authorList>
    </citation>
    <scope>NUCLEOTIDE SEQUENCE</scope>
</reference>
<organism evidence="1 2">
    <name type="scientific">Trichonephila clavata</name>
    <name type="common">Joro spider</name>
    <name type="synonym">Nephila clavata</name>
    <dbReference type="NCBI Taxonomy" id="2740835"/>
    <lineage>
        <taxon>Eukaryota</taxon>
        <taxon>Metazoa</taxon>
        <taxon>Ecdysozoa</taxon>
        <taxon>Arthropoda</taxon>
        <taxon>Chelicerata</taxon>
        <taxon>Arachnida</taxon>
        <taxon>Araneae</taxon>
        <taxon>Araneomorphae</taxon>
        <taxon>Entelegynae</taxon>
        <taxon>Araneoidea</taxon>
        <taxon>Nephilidae</taxon>
        <taxon>Trichonephila</taxon>
    </lineage>
</organism>
<dbReference type="OrthoDB" id="6436721at2759"/>
<accession>A0A8X6LT09</accession>
<keyword evidence="2" id="KW-1185">Reference proteome</keyword>
<dbReference type="Proteomes" id="UP000887116">
    <property type="component" value="Unassembled WGS sequence"/>
</dbReference>
<dbReference type="AlphaFoldDB" id="A0A8X6LT09"/>